<dbReference type="PaxDb" id="2903-EOD03886"/>
<reference evidence="1" key="2">
    <citation type="submission" date="2024-10" db="UniProtKB">
        <authorList>
            <consortium name="EnsemblProtists"/>
        </authorList>
    </citation>
    <scope>IDENTIFICATION</scope>
</reference>
<dbReference type="GeneID" id="17250015"/>
<dbReference type="AlphaFoldDB" id="A0A0D3HY01"/>
<organism evidence="1 2">
    <name type="scientific">Emiliania huxleyi (strain CCMP1516)</name>
    <dbReference type="NCBI Taxonomy" id="280463"/>
    <lineage>
        <taxon>Eukaryota</taxon>
        <taxon>Haptista</taxon>
        <taxon>Haptophyta</taxon>
        <taxon>Prymnesiophyceae</taxon>
        <taxon>Isochrysidales</taxon>
        <taxon>Noelaerhabdaceae</taxon>
        <taxon>Emiliania</taxon>
    </lineage>
</organism>
<keyword evidence="2" id="KW-1185">Reference proteome</keyword>
<dbReference type="KEGG" id="ehx:EMIHUDRAFT_221669"/>
<dbReference type="RefSeq" id="XP_005756315.1">
    <property type="nucleotide sequence ID" value="XM_005756258.1"/>
</dbReference>
<accession>A0A0D3HY01</accession>
<name>A0A0D3HY01_EMIH1</name>
<evidence type="ECO:0000313" key="1">
    <source>
        <dbReference type="EnsemblProtists" id="EOD03886"/>
    </source>
</evidence>
<protein>
    <submittedName>
        <fullName evidence="1">Uncharacterized protein</fullName>
    </submittedName>
</protein>
<dbReference type="HOGENOM" id="CLU_1071317_0_0_1"/>
<sequence>MSIPTPGLCPSPAPLDFFSPVADDTGDALLLLLLDKEDVFCIVVAQALRDTLSWKFSANDLDALSSRSGEPPRELDQILCPLIATCKRFRTCTCIPHPLTLREAYGIAAEEDQFGLTWPLPDTPLERVSWQYYTQYYEVPIAPQLRKAIEQLATRMQDKEMAAREQYGKAYDHLWRIGCEAIAIEDSVSEDRTAWRDGRAIMLNASTTSRNYLVDRVADSSYIKRYVIDSGRWLGLPFAPLWDQPGCDRVFWCNRVENAR</sequence>
<reference evidence="2" key="1">
    <citation type="journal article" date="2013" name="Nature">
        <title>Pan genome of the phytoplankton Emiliania underpins its global distribution.</title>
        <authorList>
            <person name="Read B.A."/>
            <person name="Kegel J."/>
            <person name="Klute M.J."/>
            <person name="Kuo A."/>
            <person name="Lefebvre S.C."/>
            <person name="Maumus F."/>
            <person name="Mayer C."/>
            <person name="Miller J."/>
            <person name="Monier A."/>
            <person name="Salamov A."/>
            <person name="Young J."/>
            <person name="Aguilar M."/>
            <person name="Claverie J.M."/>
            <person name="Frickenhaus S."/>
            <person name="Gonzalez K."/>
            <person name="Herman E.K."/>
            <person name="Lin Y.C."/>
            <person name="Napier J."/>
            <person name="Ogata H."/>
            <person name="Sarno A.F."/>
            <person name="Shmutz J."/>
            <person name="Schroeder D."/>
            <person name="de Vargas C."/>
            <person name="Verret F."/>
            <person name="von Dassow P."/>
            <person name="Valentin K."/>
            <person name="Van de Peer Y."/>
            <person name="Wheeler G."/>
            <person name="Dacks J.B."/>
            <person name="Delwiche C.F."/>
            <person name="Dyhrman S.T."/>
            <person name="Glockner G."/>
            <person name="John U."/>
            <person name="Richards T."/>
            <person name="Worden A.Z."/>
            <person name="Zhang X."/>
            <person name="Grigoriev I.V."/>
            <person name="Allen A.E."/>
            <person name="Bidle K."/>
            <person name="Borodovsky M."/>
            <person name="Bowler C."/>
            <person name="Brownlee C."/>
            <person name="Cock J.M."/>
            <person name="Elias M."/>
            <person name="Gladyshev V.N."/>
            <person name="Groth M."/>
            <person name="Guda C."/>
            <person name="Hadaegh A."/>
            <person name="Iglesias-Rodriguez M.D."/>
            <person name="Jenkins J."/>
            <person name="Jones B.M."/>
            <person name="Lawson T."/>
            <person name="Leese F."/>
            <person name="Lindquist E."/>
            <person name="Lobanov A."/>
            <person name="Lomsadze A."/>
            <person name="Malik S.B."/>
            <person name="Marsh M.E."/>
            <person name="Mackinder L."/>
            <person name="Mock T."/>
            <person name="Mueller-Roeber B."/>
            <person name="Pagarete A."/>
            <person name="Parker M."/>
            <person name="Probert I."/>
            <person name="Quesneville H."/>
            <person name="Raines C."/>
            <person name="Rensing S.A."/>
            <person name="Riano-Pachon D.M."/>
            <person name="Richier S."/>
            <person name="Rokitta S."/>
            <person name="Shiraiwa Y."/>
            <person name="Soanes D.M."/>
            <person name="van der Giezen M."/>
            <person name="Wahlund T.M."/>
            <person name="Williams B."/>
            <person name="Wilson W."/>
            <person name="Wolfe G."/>
            <person name="Wurch L.L."/>
        </authorList>
    </citation>
    <scope>NUCLEOTIDE SEQUENCE</scope>
</reference>
<dbReference type="Proteomes" id="UP000013827">
    <property type="component" value="Unassembled WGS sequence"/>
</dbReference>
<dbReference type="EnsemblProtists" id="EOD03886">
    <property type="protein sequence ID" value="EOD03886"/>
    <property type="gene ID" value="EMIHUDRAFT_221669"/>
</dbReference>
<proteinExistence type="predicted"/>
<evidence type="ECO:0000313" key="2">
    <source>
        <dbReference type="Proteomes" id="UP000013827"/>
    </source>
</evidence>